<evidence type="ECO:0000313" key="9">
    <source>
        <dbReference type="Proteomes" id="UP000226592"/>
    </source>
</evidence>
<keyword evidence="5 6" id="KW-0411">Iron-sulfur</keyword>
<evidence type="ECO:0000256" key="3">
    <source>
        <dbReference type="ARBA" id="ARBA00022723"/>
    </source>
</evidence>
<dbReference type="SFLD" id="SFLDS00029">
    <property type="entry name" value="Radical_SAM"/>
    <property type="match status" value="1"/>
</dbReference>
<proteinExistence type="predicted"/>
<dbReference type="CDD" id="cd01335">
    <property type="entry name" value="Radical_SAM"/>
    <property type="match status" value="1"/>
</dbReference>
<dbReference type="Pfam" id="PF04055">
    <property type="entry name" value="Radical_SAM"/>
    <property type="match status" value="1"/>
</dbReference>
<feature type="binding site" evidence="6">
    <location>
        <position position="92"/>
    </location>
    <ligand>
        <name>[4Fe-4S] cluster</name>
        <dbReference type="ChEBI" id="CHEBI:49883"/>
        <note>4Fe-4S-S-AdoMet</note>
    </ligand>
</feature>
<dbReference type="InterPro" id="IPR007197">
    <property type="entry name" value="rSAM"/>
</dbReference>
<dbReference type="InterPro" id="IPR027596">
    <property type="entry name" value="AmmeMemoSam_rS"/>
</dbReference>
<dbReference type="InterPro" id="IPR034457">
    <property type="entry name" value="Organic_radical-activating"/>
</dbReference>
<feature type="domain" description="Radical SAM core" evidence="7">
    <location>
        <begin position="70"/>
        <end position="285"/>
    </location>
</feature>
<evidence type="ECO:0000259" key="7">
    <source>
        <dbReference type="PROSITE" id="PS51918"/>
    </source>
</evidence>
<dbReference type="Gene3D" id="3.20.20.70">
    <property type="entry name" value="Aldolase class I"/>
    <property type="match status" value="1"/>
</dbReference>
<dbReference type="PIRSF" id="PIRSF004869">
    <property type="entry name" value="PflX_prd"/>
    <property type="match status" value="1"/>
</dbReference>
<reference evidence="9" key="1">
    <citation type="submission" date="2017-09" db="EMBL/GenBank/DDBJ databases">
        <title>The Reconstruction of 2,631 Draft Metagenome-Assembled Genomes from the Global Oceans.</title>
        <authorList>
            <person name="Tully B.J."/>
            <person name="Graham E.D."/>
            <person name="Heidelberg J.F."/>
        </authorList>
    </citation>
    <scope>NUCLEOTIDE SEQUENCE [LARGE SCALE GENOMIC DNA]</scope>
</reference>
<dbReference type="NCBIfam" id="TIGR04337">
    <property type="entry name" value="AmmeMemoSam_rS"/>
    <property type="match status" value="1"/>
</dbReference>
<gene>
    <name evidence="8" type="primary">amrS</name>
    <name evidence="8" type="ORF">CL943_02790</name>
</gene>
<evidence type="ECO:0000256" key="2">
    <source>
        <dbReference type="ARBA" id="ARBA00022691"/>
    </source>
</evidence>
<dbReference type="SFLD" id="SFLDG01101">
    <property type="entry name" value="Uncharacterised_Radical_SAM_Su"/>
    <property type="match status" value="1"/>
</dbReference>
<sequence>MDLIHEASFYKKLNQGIVQCNLCHRGCVIKEGAQGKCGVRKNVGGKLYSLVYGKTLTTSIDPIEKKPLFHFKPGTRCLGVSTFGCNFFCMHCQNWDISQQRTEEVIEKAPITTPKELVQKTLDTGVEGIAYTYTEPTIFAEYALDTMKEARKKGLYNVWVSNGYMTKECIDEIVPYLDAINIDLKGDARFYEEVCGKAKIDFVKENIKYLHKKGIHLEVTNLVVPDYNDTNQDFKETAEFIASIDPLIPLHFTRFYPQYKMQDRQPTELAKLHLAHKTAIKAGLKYVYVGNIVGEESTLCPKCNAILVKRVGFAAAPEALKKNGKCAKCGFKTGIIT</sequence>
<comment type="cofactor">
    <cofactor evidence="6">
        <name>[4Fe-4S] cluster</name>
        <dbReference type="ChEBI" id="CHEBI:49883"/>
    </cofactor>
    <text evidence="6">Binds 1 [4Fe-4S] cluster. The cluster is coordinated with 3 cysteines and an exchangeable S-adenosyl-L-methionine.</text>
</comment>
<feature type="binding site" evidence="6">
    <location>
        <position position="89"/>
    </location>
    <ligand>
        <name>[4Fe-4S] cluster</name>
        <dbReference type="ChEBI" id="CHEBI:49883"/>
        <note>4Fe-4S-S-AdoMet</note>
    </ligand>
</feature>
<evidence type="ECO:0000256" key="4">
    <source>
        <dbReference type="ARBA" id="ARBA00023004"/>
    </source>
</evidence>
<dbReference type="GO" id="GO:0003824">
    <property type="term" value="F:catalytic activity"/>
    <property type="evidence" value="ECO:0007669"/>
    <property type="project" value="InterPro"/>
</dbReference>
<dbReference type="InterPro" id="IPR006638">
    <property type="entry name" value="Elp3/MiaA/NifB-like_rSAM"/>
</dbReference>
<dbReference type="SMART" id="SM00729">
    <property type="entry name" value="Elp3"/>
    <property type="match status" value="1"/>
</dbReference>
<evidence type="ECO:0000256" key="5">
    <source>
        <dbReference type="ARBA" id="ARBA00023014"/>
    </source>
</evidence>
<keyword evidence="3 6" id="KW-0479">Metal-binding</keyword>
<dbReference type="InterPro" id="IPR013785">
    <property type="entry name" value="Aldolase_TIM"/>
</dbReference>
<name>A0A2D6M1A8_9ARCH</name>
<dbReference type="Proteomes" id="UP000226592">
    <property type="component" value="Unassembled WGS sequence"/>
</dbReference>
<evidence type="ECO:0000256" key="6">
    <source>
        <dbReference type="PIRSR" id="PIRSR004869-50"/>
    </source>
</evidence>
<dbReference type="InterPro" id="IPR016431">
    <property type="entry name" value="Pyrv-formate_lyase-activ_prd"/>
</dbReference>
<dbReference type="GO" id="GO:0051539">
    <property type="term" value="F:4 iron, 4 sulfur cluster binding"/>
    <property type="evidence" value="ECO:0007669"/>
    <property type="project" value="UniProtKB-KW"/>
</dbReference>
<evidence type="ECO:0000256" key="1">
    <source>
        <dbReference type="ARBA" id="ARBA00022485"/>
    </source>
</evidence>
<dbReference type="SUPFAM" id="SSF102114">
    <property type="entry name" value="Radical SAM enzymes"/>
    <property type="match status" value="1"/>
</dbReference>
<accession>A0A2D6M1A8</accession>
<keyword evidence="4 6" id="KW-0408">Iron</keyword>
<dbReference type="GO" id="GO:0046872">
    <property type="term" value="F:metal ion binding"/>
    <property type="evidence" value="ECO:0007669"/>
    <property type="project" value="UniProtKB-KW"/>
</dbReference>
<dbReference type="AlphaFoldDB" id="A0A2D6M1A8"/>
<keyword evidence="2 6" id="KW-0949">S-adenosyl-L-methionine</keyword>
<dbReference type="EMBL" id="NZBU01000009">
    <property type="protein sequence ID" value="MAG22206.1"/>
    <property type="molecule type" value="Genomic_DNA"/>
</dbReference>
<keyword evidence="1" id="KW-0004">4Fe-4S</keyword>
<dbReference type="InterPro" id="IPR058240">
    <property type="entry name" value="rSAM_sf"/>
</dbReference>
<dbReference type="PROSITE" id="PS51918">
    <property type="entry name" value="RADICAL_SAM"/>
    <property type="match status" value="1"/>
</dbReference>
<dbReference type="PANTHER" id="PTHR30352">
    <property type="entry name" value="PYRUVATE FORMATE-LYASE-ACTIVATING ENZYME"/>
    <property type="match status" value="1"/>
</dbReference>
<comment type="caution">
    <text evidence="8">The sequence shown here is derived from an EMBL/GenBank/DDBJ whole genome shotgun (WGS) entry which is preliminary data.</text>
</comment>
<dbReference type="PANTHER" id="PTHR30352:SF5">
    <property type="entry name" value="PYRUVATE FORMATE-LYASE 1-ACTIVATING ENZYME"/>
    <property type="match status" value="1"/>
</dbReference>
<organism evidence="8 9">
    <name type="scientific">Candidatus Iainarchaeum sp</name>
    <dbReference type="NCBI Taxonomy" id="3101447"/>
    <lineage>
        <taxon>Archaea</taxon>
        <taxon>Candidatus Iainarchaeota</taxon>
        <taxon>Candidatus Iainarchaeia</taxon>
        <taxon>Candidatus Iainarchaeales</taxon>
        <taxon>Candidatus Iainarchaeaceae</taxon>
        <taxon>Candidatus Iainarchaeum</taxon>
    </lineage>
</organism>
<protein>
    <submittedName>
        <fullName evidence="8">AmmeMemoRadiSam system radical SAM enzyme</fullName>
    </submittedName>
</protein>
<evidence type="ECO:0000313" key="8">
    <source>
        <dbReference type="EMBL" id="MAG22206.1"/>
    </source>
</evidence>
<feature type="binding site" evidence="6">
    <location>
        <position position="85"/>
    </location>
    <ligand>
        <name>[4Fe-4S] cluster</name>
        <dbReference type="ChEBI" id="CHEBI:49883"/>
        <note>4Fe-4S-S-AdoMet</note>
    </ligand>
</feature>